<sequence length="451" mass="51187">MMMSGSDFSHLEPAARIKLLCSQSDCVIVDGKIPLRRYFRSGLEMVRMADVYAEEGSLENAFILYMKFMTLFLEKIRSHPDFSNHSSIDKTINTKKLKEILPKAERLKNQLREKYQREYNVIVQEQKLLEEQFRRKQEEAQEEETRKRQQSEEDYKRRKDIKDEKKRIRDLQSIHHKHSELPLDDAPPAYDDLGSLSYPTSALTLNDLSNDDRPSGPPEVIGSSCVSPMYPPNSAHSLPNIPSRDLKPMLHSTPQVDRSSKPTSLLSANVGTKSGGLREVRVPSELMAKFMALAQPNTQRNVETCGILAGKLAQHRLLVTHLLVPKQCGTSDSCTTQQEEELFDYQDKLDLITIGWIHTHPTQTAFLSSVDLHTHCSYQLMMPEAVAIVCAPKYEETGFFTLTQDHGLPFIANCHQSGFHPHPKEPPLFLDASHVTLENSLPIGVIDLRDS</sequence>
<feature type="region of interest" description="Disordered" evidence="9">
    <location>
        <begin position="137"/>
        <end position="272"/>
    </location>
</feature>
<feature type="domain" description="MPN" evidence="10">
    <location>
        <begin position="280"/>
        <end position="409"/>
    </location>
</feature>
<evidence type="ECO:0000256" key="5">
    <source>
        <dbReference type="ARBA" id="ARBA00022786"/>
    </source>
</evidence>
<dbReference type="Pfam" id="PF08969">
    <property type="entry name" value="USP8_dimer"/>
    <property type="match status" value="1"/>
</dbReference>
<comment type="similarity">
    <text evidence="2">Belongs to the peptidase M67C family.</text>
</comment>
<dbReference type="PROSITE" id="PS50249">
    <property type="entry name" value="MPN"/>
    <property type="match status" value="1"/>
</dbReference>
<dbReference type="CDD" id="cd08066">
    <property type="entry name" value="MPN_AMSH_like"/>
    <property type="match status" value="1"/>
</dbReference>
<dbReference type="Pfam" id="PF01398">
    <property type="entry name" value="JAB"/>
    <property type="match status" value="1"/>
</dbReference>
<reference evidence="11" key="1">
    <citation type="journal article" date="2021" name="Sci. Adv.">
        <title>The American lobster genome reveals insights on longevity, neural, and immune adaptations.</title>
        <authorList>
            <person name="Polinski J.M."/>
            <person name="Zimin A.V."/>
            <person name="Clark K.F."/>
            <person name="Kohn A.B."/>
            <person name="Sadowski N."/>
            <person name="Timp W."/>
            <person name="Ptitsyn A."/>
            <person name="Khanna P."/>
            <person name="Romanova D.Y."/>
            <person name="Williams P."/>
            <person name="Greenwood S.J."/>
            <person name="Moroz L.L."/>
            <person name="Walt D.R."/>
            <person name="Bodnar A.G."/>
        </authorList>
    </citation>
    <scope>NUCLEOTIDE SEQUENCE</scope>
    <source>
        <strain evidence="11">GMGI-L3</strain>
    </source>
</reference>
<dbReference type="GO" id="GO:0006508">
    <property type="term" value="P:proteolysis"/>
    <property type="evidence" value="ECO:0007669"/>
    <property type="project" value="UniProtKB-KW"/>
</dbReference>
<comment type="caution">
    <text evidence="11">The sequence shown here is derived from an EMBL/GenBank/DDBJ whole genome shotgun (WGS) entry which is preliminary data.</text>
</comment>
<dbReference type="InterPro" id="IPR015063">
    <property type="entry name" value="USP8_dimer"/>
</dbReference>
<dbReference type="PANTHER" id="PTHR12947">
    <property type="entry name" value="AMSH-LIKE PROTEASE"/>
    <property type="match status" value="1"/>
</dbReference>
<feature type="non-terminal residue" evidence="11">
    <location>
        <position position="451"/>
    </location>
</feature>
<dbReference type="GO" id="GO:0061578">
    <property type="term" value="F:K63-linked deubiquitinase activity"/>
    <property type="evidence" value="ECO:0007669"/>
    <property type="project" value="InterPro"/>
</dbReference>
<feature type="compositionally biased region" description="Polar residues" evidence="9">
    <location>
        <begin position="197"/>
        <end position="208"/>
    </location>
</feature>
<dbReference type="FunFam" id="3.40.140.10:FF:000010">
    <property type="entry name" value="AMSH-like protease isoform X1"/>
    <property type="match status" value="1"/>
</dbReference>
<evidence type="ECO:0000313" key="11">
    <source>
        <dbReference type="EMBL" id="KAG7159939.1"/>
    </source>
</evidence>
<evidence type="ECO:0000256" key="7">
    <source>
        <dbReference type="ARBA" id="ARBA00022833"/>
    </source>
</evidence>
<dbReference type="Gene3D" id="3.40.140.10">
    <property type="entry name" value="Cytidine Deaminase, domain 2"/>
    <property type="match status" value="1"/>
</dbReference>
<evidence type="ECO:0000256" key="1">
    <source>
        <dbReference type="ARBA" id="ARBA00001947"/>
    </source>
</evidence>
<accession>A0A8J5JVF4</accession>
<gene>
    <name evidence="11" type="primary">STAMBP-L</name>
    <name evidence="11" type="ORF">Hamer_G017377</name>
</gene>
<keyword evidence="4" id="KW-0479">Metal-binding</keyword>
<dbReference type="Proteomes" id="UP000747542">
    <property type="component" value="Unassembled WGS sequence"/>
</dbReference>
<feature type="compositionally biased region" description="Polar residues" evidence="9">
    <location>
        <begin position="252"/>
        <end position="272"/>
    </location>
</feature>
<dbReference type="Gene3D" id="1.20.58.80">
    <property type="entry name" value="Phosphotransferase system, lactose/cellobiose-type IIA subunit"/>
    <property type="match status" value="1"/>
</dbReference>
<evidence type="ECO:0000256" key="6">
    <source>
        <dbReference type="ARBA" id="ARBA00022801"/>
    </source>
</evidence>
<dbReference type="AlphaFoldDB" id="A0A8J5JVF4"/>
<keyword evidence="5" id="KW-0833">Ubl conjugation pathway</keyword>
<evidence type="ECO:0000256" key="2">
    <source>
        <dbReference type="ARBA" id="ARBA00010981"/>
    </source>
</evidence>
<keyword evidence="12" id="KW-1185">Reference proteome</keyword>
<keyword evidence="8" id="KW-0482">Metalloprotease</keyword>
<dbReference type="InterPro" id="IPR000555">
    <property type="entry name" value="JAMM/MPN+_dom"/>
</dbReference>
<dbReference type="EMBL" id="JAHLQT010031743">
    <property type="protein sequence ID" value="KAG7159939.1"/>
    <property type="molecule type" value="Genomic_DNA"/>
</dbReference>
<feature type="compositionally biased region" description="Basic and acidic residues" evidence="9">
    <location>
        <begin position="137"/>
        <end position="173"/>
    </location>
</feature>
<dbReference type="GO" id="GO:0016020">
    <property type="term" value="C:membrane"/>
    <property type="evidence" value="ECO:0007669"/>
    <property type="project" value="TreeGrafter"/>
</dbReference>
<evidence type="ECO:0000256" key="8">
    <source>
        <dbReference type="ARBA" id="ARBA00023049"/>
    </source>
</evidence>
<dbReference type="GO" id="GO:0070536">
    <property type="term" value="P:protein K63-linked deubiquitination"/>
    <property type="evidence" value="ECO:0007669"/>
    <property type="project" value="InterPro"/>
</dbReference>
<dbReference type="GO" id="GO:0046872">
    <property type="term" value="F:metal ion binding"/>
    <property type="evidence" value="ECO:0007669"/>
    <property type="project" value="UniProtKB-KW"/>
</dbReference>
<organism evidence="11 12">
    <name type="scientific">Homarus americanus</name>
    <name type="common">American lobster</name>
    <dbReference type="NCBI Taxonomy" id="6706"/>
    <lineage>
        <taxon>Eukaryota</taxon>
        <taxon>Metazoa</taxon>
        <taxon>Ecdysozoa</taxon>
        <taxon>Arthropoda</taxon>
        <taxon>Crustacea</taxon>
        <taxon>Multicrustacea</taxon>
        <taxon>Malacostraca</taxon>
        <taxon>Eumalacostraca</taxon>
        <taxon>Eucarida</taxon>
        <taxon>Decapoda</taxon>
        <taxon>Pleocyemata</taxon>
        <taxon>Astacidea</taxon>
        <taxon>Nephropoidea</taxon>
        <taxon>Nephropidae</taxon>
        <taxon>Homarus</taxon>
    </lineage>
</organism>
<dbReference type="InterPro" id="IPR037518">
    <property type="entry name" value="MPN"/>
</dbReference>
<feature type="compositionally biased region" description="Low complexity" evidence="9">
    <location>
        <begin position="184"/>
        <end position="193"/>
    </location>
</feature>
<protein>
    <submittedName>
        <fullName evidence="11">STAM-binding protein-like</fullName>
    </submittedName>
</protein>
<evidence type="ECO:0000256" key="3">
    <source>
        <dbReference type="ARBA" id="ARBA00022670"/>
    </source>
</evidence>
<proteinExistence type="inferred from homology"/>
<dbReference type="SMART" id="SM00232">
    <property type="entry name" value="JAB_MPN"/>
    <property type="match status" value="1"/>
</dbReference>
<dbReference type="InterPro" id="IPR044098">
    <property type="entry name" value="STAMBP/STALP-like_MPN"/>
</dbReference>
<name>A0A8J5JVF4_HOMAM</name>
<keyword evidence="6" id="KW-0378">Hydrolase</keyword>
<keyword evidence="7" id="KW-0862">Zinc</keyword>
<evidence type="ECO:0000313" key="12">
    <source>
        <dbReference type="Proteomes" id="UP000747542"/>
    </source>
</evidence>
<dbReference type="GO" id="GO:0005768">
    <property type="term" value="C:endosome"/>
    <property type="evidence" value="ECO:0007669"/>
    <property type="project" value="TreeGrafter"/>
</dbReference>
<comment type="cofactor">
    <cofactor evidence="1">
        <name>Zn(2+)</name>
        <dbReference type="ChEBI" id="CHEBI:29105"/>
    </cofactor>
</comment>
<evidence type="ECO:0000256" key="9">
    <source>
        <dbReference type="SAM" id="MobiDB-lite"/>
    </source>
</evidence>
<evidence type="ECO:0000256" key="4">
    <source>
        <dbReference type="ARBA" id="ARBA00022723"/>
    </source>
</evidence>
<evidence type="ECO:0000259" key="10">
    <source>
        <dbReference type="PROSITE" id="PS50249"/>
    </source>
</evidence>
<dbReference type="PANTHER" id="PTHR12947:SF13">
    <property type="entry name" value="FI19924P1"/>
    <property type="match status" value="1"/>
</dbReference>
<dbReference type="SUPFAM" id="SSF102712">
    <property type="entry name" value="JAB1/MPN domain"/>
    <property type="match status" value="1"/>
</dbReference>
<keyword evidence="3" id="KW-0645">Protease</keyword>
<dbReference type="SUPFAM" id="SSF140856">
    <property type="entry name" value="USP8 N-terminal domain-like"/>
    <property type="match status" value="1"/>
</dbReference>
<dbReference type="GO" id="GO:0140492">
    <property type="term" value="F:metal-dependent deubiquitinase activity"/>
    <property type="evidence" value="ECO:0007669"/>
    <property type="project" value="InterPro"/>
</dbReference>